<protein>
    <submittedName>
        <fullName evidence="1">Uncharacterized protein</fullName>
    </submittedName>
</protein>
<dbReference type="EMBL" id="CM047897">
    <property type="protein sequence ID" value="KAJ0112233.1"/>
    <property type="molecule type" value="Genomic_DNA"/>
</dbReference>
<keyword evidence="2" id="KW-1185">Reference proteome</keyword>
<sequence length="238" mass="26967">MVGIKLPIGYRFCPTDEELVVHYLKRKVFGMPLPASVIPELDVFQADPWSLPGDVKEKRYFFSNNRSRNANESKCKIADGSGYWKSIGKDKQIMGSGSYKQAVGLRKTLVFRQGKSANDHQTKTRWLMHEYRLLCPTTNLNSTQLISDWIVYRIFQRKRKPKKHESVSNLPSSRNKNQTIGITRPNCINFTIADQSDFSGAPKPCSSSSSDVTAEICLDQEETSGYTSFSSYSCVRKS</sequence>
<accession>A0ACC1C9J2</accession>
<evidence type="ECO:0000313" key="1">
    <source>
        <dbReference type="EMBL" id="KAJ0112233.1"/>
    </source>
</evidence>
<comment type="caution">
    <text evidence="1">The sequence shown here is derived from an EMBL/GenBank/DDBJ whole genome shotgun (WGS) entry which is preliminary data.</text>
</comment>
<evidence type="ECO:0000313" key="2">
    <source>
        <dbReference type="Proteomes" id="UP001164250"/>
    </source>
</evidence>
<reference evidence="2" key="1">
    <citation type="journal article" date="2023" name="G3 (Bethesda)">
        <title>Genome assembly and association tests identify interacting loci associated with vigor, precocity, and sex in interspecific pistachio rootstocks.</title>
        <authorList>
            <person name="Palmer W."/>
            <person name="Jacygrad E."/>
            <person name="Sagayaradj S."/>
            <person name="Cavanaugh K."/>
            <person name="Han R."/>
            <person name="Bertier L."/>
            <person name="Beede B."/>
            <person name="Kafkas S."/>
            <person name="Golino D."/>
            <person name="Preece J."/>
            <person name="Michelmore R."/>
        </authorList>
    </citation>
    <scope>NUCLEOTIDE SEQUENCE [LARGE SCALE GENOMIC DNA]</scope>
</reference>
<gene>
    <name evidence="1" type="ORF">Patl1_03085</name>
</gene>
<organism evidence="1 2">
    <name type="scientific">Pistacia atlantica</name>
    <dbReference type="NCBI Taxonomy" id="434234"/>
    <lineage>
        <taxon>Eukaryota</taxon>
        <taxon>Viridiplantae</taxon>
        <taxon>Streptophyta</taxon>
        <taxon>Embryophyta</taxon>
        <taxon>Tracheophyta</taxon>
        <taxon>Spermatophyta</taxon>
        <taxon>Magnoliopsida</taxon>
        <taxon>eudicotyledons</taxon>
        <taxon>Gunneridae</taxon>
        <taxon>Pentapetalae</taxon>
        <taxon>rosids</taxon>
        <taxon>malvids</taxon>
        <taxon>Sapindales</taxon>
        <taxon>Anacardiaceae</taxon>
        <taxon>Pistacia</taxon>
    </lineage>
</organism>
<proteinExistence type="predicted"/>
<name>A0ACC1C9J2_9ROSI</name>
<dbReference type="Proteomes" id="UP001164250">
    <property type="component" value="Chromosome 1"/>
</dbReference>